<comment type="caution">
    <text evidence="1">The sequence shown here is derived from an EMBL/GenBank/DDBJ whole genome shotgun (WGS) entry which is preliminary data.</text>
</comment>
<proteinExistence type="predicted"/>
<keyword evidence="2" id="KW-1185">Reference proteome</keyword>
<dbReference type="AlphaFoldDB" id="A0AAD9JD87"/>
<reference evidence="1" key="1">
    <citation type="journal article" date="2023" name="Mol. Biol. Evol.">
        <title>Third-Generation Sequencing Reveals the Adaptive Role of the Epigenome in Three Deep-Sea Polychaetes.</title>
        <authorList>
            <person name="Perez M."/>
            <person name="Aroh O."/>
            <person name="Sun Y."/>
            <person name="Lan Y."/>
            <person name="Juniper S.K."/>
            <person name="Young C.R."/>
            <person name="Angers B."/>
            <person name="Qian P.Y."/>
        </authorList>
    </citation>
    <scope>NUCLEOTIDE SEQUENCE</scope>
    <source>
        <strain evidence="1">P08H-3</strain>
    </source>
</reference>
<accession>A0AAD9JD87</accession>
<name>A0AAD9JD87_9ANNE</name>
<gene>
    <name evidence="1" type="ORF">LSH36_403g02012</name>
</gene>
<dbReference type="Proteomes" id="UP001208570">
    <property type="component" value="Unassembled WGS sequence"/>
</dbReference>
<evidence type="ECO:0000313" key="2">
    <source>
        <dbReference type="Proteomes" id="UP001208570"/>
    </source>
</evidence>
<dbReference type="EMBL" id="JAODUP010000403">
    <property type="protein sequence ID" value="KAK2150486.1"/>
    <property type="molecule type" value="Genomic_DNA"/>
</dbReference>
<sequence length="283" mass="31455">MASEEDGYKVVMYDDIVECHIPASAFVNRKRSPVSRQSEDCAKERRTDDLFNGNVPLQDDVNVGLFRDEAGISSVNGDGSLCHEKKSLFIRDADSSAIPEIHRIVGVVDVGRFPPKTVENTSKDGGIARRDDIGCIMEKWEQFRCTGRSVLANDGDDDDDECSNDEKGVVADDFQWLVPVNIEVRSTDSGSDFLRDSSDTDSDQDVGYELVPSSLSWETVELLELYEAGVYPGVRSSLWLPNLLLYGGVPVVPHRLTSEWRSVIRTGLLDVSQVATDTRRDFL</sequence>
<protein>
    <submittedName>
        <fullName evidence="1">Uncharacterized protein</fullName>
    </submittedName>
</protein>
<organism evidence="1 2">
    <name type="scientific">Paralvinella palmiformis</name>
    <dbReference type="NCBI Taxonomy" id="53620"/>
    <lineage>
        <taxon>Eukaryota</taxon>
        <taxon>Metazoa</taxon>
        <taxon>Spiralia</taxon>
        <taxon>Lophotrochozoa</taxon>
        <taxon>Annelida</taxon>
        <taxon>Polychaeta</taxon>
        <taxon>Sedentaria</taxon>
        <taxon>Canalipalpata</taxon>
        <taxon>Terebellida</taxon>
        <taxon>Terebelliformia</taxon>
        <taxon>Alvinellidae</taxon>
        <taxon>Paralvinella</taxon>
    </lineage>
</organism>
<evidence type="ECO:0000313" key="1">
    <source>
        <dbReference type="EMBL" id="KAK2150486.1"/>
    </source>
</evidence>